<keyword evidence="2" id="KW-1185">Reference proteome</keyword>
<evidence type="ECO:0000313" key="1">
    <source>
        <dbReference type="EMBL" id="SEO30000.1"/>
    </source>
</evidence>
<proteinExistence type="predicted"/>
<reference evidence="1 2" key="1">
    <citation type="submission" date="2016-10" db="EMBL/GenBank/DDBJ databases">
        <authorList>
            <person name="de Groot N.N."/>
        </authorList>
    </citation>
    <scope>NUCLEOTIDE SEQUENCE [LARGE SCALE GENOMIC DNA]</scope>
    <source>
        <strain evidence="1 2">CGMCC 4.2026</strain>
    </source>
</reference>
<dbReference type="OrthoDB" id="4338238at2"/>
<gene>
    <name evidence="1" type="ORF">SAMN05216267_1022122</name>
</gene>
<organism evidence="1 2">
    <name type="scientific">Actinacidiphila rubida</name>
    <dbReference type="NCBI Taxonomy" id="310780"/>
    <lineage>
        <taxon>Bacteria</taxon>
        <taxon>Bacillati</taxon>
        <taxon>Actinomycetota</taxon>
        <taxon>Actinomycetes</taxon>
        <taxon>Kitasatosporales</taxon>
        <taxon>Streptomycetaceae</taxon>
        <taxon>Actinacidiphila</taxon>
    </lineage>
</organism>
<protein>
    <submittedName>
        <fullName evidence="1">Uncharacterized protein</fullName>
    </submittedName>
</protein>
<name>A0A1H8NK60_9ACTN</name>
<evidence type="ECO:0000313" key="2">
    <source>
        <dbReference type="Proteomes" id="UP000181951"/>
    </source>
</evidence>
<sequence length="237" mass="25134">MLALAAAVVALVAAGAEKWALTAVLAGASAAVTGLVTRNVDTAISRGREVVLARAPDDPLTIHASQVSGFRGYVGPLPPTTERWRDPANGVDLFAVVVHLIVEAAGDRTAIIDKLDVRMESCDAPPHVSDLREPPLAAPMSPRQMREFHVSLHVGLSANATGPAPSPRPAAGVPDFPYTVTPLSPDHFYVRVTTDGPGDFRWRIGVHWICGGKSGVVVTDLQGQPFRVVRPEPQPRS</sequence>
<accession>A0A1H8NK60</accession>
<dbReference type="Proteomes" id="UP000181951">
    <property type="component" value="Unassembled WGS sequence"/>
</dbReference>
<dbReference type="AlphaFoldDB" id="A0A1H8NK60"/>
<dbReference type="EMBL" id="FODD01000022">
    <property type="protein sequence ID" value="SEO30000.1"/>
    <property type="molecule type" value="Genomic_DNA"/>
</dbReference>